<dbReference type="EMBL" id="CAJVPM010000745">
    <property type="protein sequence ID" value="CAG8451077.1"/>
    <property type="molecule type" value="Genomic_DNA"/>
</dbReference>
<reference evidence="1" key="1">
    <citation type="submission" date="2021-06" db="EMBL/GenBank/DDBJ databases">
        <authorList>
            <person name="Kallberg Y."/>
            <person name="Tangrot J."/>
            <person name="Rosling A."/>
        </authorList>
    </citation>
    <scope>NUCLEOTIDE SEQUENCE</scope>
    <source>
        <strain evidence="1">AU212A</strain>
    </source>
</reference>
<comment type="caution">
    <text evidence="1">The sequence shown here is derived from an EMBL/GenBank/DDBJ whole genome shotgun (WGS) entry which is preliminary data.</text>
</comment>
<accession>A0ACA9K4L9</accession>
<gene>
    <name evidence="1" type="ORF">SCALOS_LOCUS1187</name>
</gene>
<evidence type="ECO:0000313" key="2">
    <source>
        <dbReference type="Proteomes" id="UP000789860"/>
    </source>
</evidence>
<evidence type="ECO:0000313" key="1">
    <source>
        <dbReference type="EMBL" id="CAG8451077.1"/>
    </source>
</evidence>
<sequence>MANKTKTVQEPVAQEPAERELAANLPCIFSRLVSTYNSVGLKKCGTKLVEIQTYLEDFSICERHYNQLIASNYFHRHLLNLNSERYNPKRQVESHDSETEFIEKQTCEIGTQVEKQLCEVGVQTSDSIIQDLENYVILLQEQLNKKISEIEDLRKHLDCAYDYVWENHFSNQEKRIDSIVQIAAKECQNVYNDIDSLILNKDQFSLNNLLNFTPNNWLANRNPVIVNFIEVLTHNNESSNNDSTLKEKLFKKVVAVDAIYGSRHKNYVSEINLTLSAIKYSLAQFRMIVDIDNHVISSGSYIKFINWLESLAIEQEPMPEGLLFLAFDNEQRGQYNYLDREYNTVIYHTVTSFVAFNIDKKNLVQFTTNPWCYNLLNNLQYKELYYLTPEMKTECELELNKYLLSILNELINEKRNESNIIDTIIKNQKGVSGHSKWCKKCNTTNIDNRKHTCPNCNKKLDTLAALRAESTNESFQISNTTSQLNPIIIKPNTFTHEQKTSFVERISITQKLEPDQNIIVPEMHVPDPLGLNPNSINNVKKVLEHIQNITKINKDGRKWLLVICDEVPYHLAQKIKKDFPWAIDIKQFAIRQRYRTENQLKFFKKCADYHKSWNSICDIYRHAMTCELLWPYVVEAENPSVDDYLDWVKKQDDCIYKLKFEQTFVYLQAIVNFRTGVRNNRPSLRNAARRIFAPIWSGRRHPIYRYIEIVELYSVISWSGYCNQHQGFDAILEEINKYLKALILLVPSQRYWNIAARNCTKFIKRFRVQLRKTGFLNPQNDNRRFKSLEEEYLLSEQLKNFSNLVCERRIAFIKETFENNKPSLPRPIPVTEQEEKAAMSEEKINTKYGNFPNCNKNLYKFKLTSQEEANLHAATQFLELFYETTNVLSSSTYITLGISILLINDIIDNISSYIHDSTSLEFLKEATTQMSRKIQKYTNEIYDKIAFIAAILNPQIKLELISNDMNTEANRSIFDSIFRTEYSNLILNSLLTNLEVLLNLIFTEQIVQKKHKTNTSNKPDEFTQYLTKDYLAVQFISVPSEQ</sequence>
<dbReference type="Proteomes" id="UP000789860">
    <property type="component" value="Unassembled WGS sequence"/>
</dbReference>
<feature type="non-terminal residue" evidence="1">
    <location>
        <position position="1042"/>
    </location>
</feature>
<organism evidence="1 2">
    <name type="scientific">Scutellospora calospora</name>
    <dbReference type="NCBI Taxonomy" id="85575"/>
    <lineage>
        <taxon>Eukaryota</taxon>
        <taxon>Fungi</taxon>
        <taxon>Fungi incertae sedis</taxon>
        <taxon>Mucoromycota</taxon>
        <taxon>Glomeromycotina</taxon>
        <taxon>Glomeromycetes</taxon>
        <taxon>Diversisporales</taxon>
        <taxon>Gigasporaceae</taxon>
        <taxon>Scutellospora</taxon>
    </lineage>
</organism>
<proteinExistence type="predicted"/>
<keyword evidence="2" id="KW-1185">Reference proteome</keyword>
<protein>
    <submittedName>
        <fullName evidence="1">5489_t:CDS:1</fullName>
    </submittedName>
</protein>
<name>A0ACA9K4L9_9GLOM</name>